<feature type="domain" description="CENP-V/GFA" evidence="4">
    <location>
        <begin position="7"/>
        <end position="115"/>
    </location>
</feature>
<keyword evidence="2" id="KW-0479">Metal-binding</keyword>
<dbReference type="Gene3D" id="2.170.150.70">
    <property type="match status" value="1"/>
</dbReference>
<evidence type="ECO:0000313" key="5">
    <source>
        <dbReference type="EMBL" id="MYZ46508.1"/>
    </source>
</evidence>
<dbReference type="AlphaFoldDB" id="A0A964T154"/>
<dbReference type="Pfam" id="PF04828">
    <property type="entry name" value="GFA"/>
    <property type="match status" value="1"/>
</dbReference>
<keyword evidence="6" id="KW-1185">Reference proteome</keyword>
<gene>
    <name evidence="5" type="ORF">E4O86_02075</name>
</gene>
<dbReference type="InterPro" id="IPR011057">
    <property type="entry name" value="Mss4-like_sf"/>
</dbReference>
<proteinExistence type="inferred from homology"/>
<reference evidence="5" key="1">
    <citation type="submission" date="2019-03" db="EMBL/GenBank/DDBJ databases">
        <title>Afifella sp. nov., isolated from activated sludge.</title>
        <authorList>
            <person name="Li Q."/>
            <person name="Liu Y."/>
        </authorList>
    </citation>
    <scope>NUCLEOTIDE SEQUENCE</scope>
    <source>
        <strain evidence="5">L72</strain>
    </source>
</reference>
<dbReference type="PROSITE" id="PS51891">
    <property type="entry name" value="CENP_V_GFA"/>
    <property type="match status" value="1"/>
</dbReference>
<evidence type="ECO:0000256" key="3">
    <source>
        <dbReference type="ARBA" id="ARBA00022833"/>
    </source>
</evidence>
<accession>A0A964T154</accession>
<dbReference type="EMBL" id="SPKJ01000003">
    <property type="protein sequence ID" value="MYZ46508.1"/>
    <property type="molecule type" value="Genomic_DNA"/>
</dbReference>
<organism evidence="5 6">
    <name type="scientific">Propylenella binzhouense</name>
    <dbReference type="NCBI Taxonomy" id="2555902"/>
    <lineage>
        <taxon>Bacteria</taxon>
        <taxon>Pseudomonadati</taxon>
        <taxon>Pseudomonadota</taxon>
        <taxon>Alphaproteobacteria</taxon>
        <taxon>Hyphomicrobiales</taxon>
        <taxon>Propylenellaceae</taxon>
        <taxon>Propylenella</taxon>
    </lineage>
</organism>
<dbReference type="SUPFAM" id="SSF51316">
    <property type="entry name" value="Mss4-like"/>
    <property type="match status" value="1"/>
</dbReference>
<dbReference type="InterPro" id="IPR006913">
    <property type="entry name" value="CENP-V/GFA"/>
</dbReference>
<dbReference type="RefSeq" id="WP_161138849.1">
    <property type="nucleotide sequence ID" value="NZ_SPKJ01000003.1"/>
</dbReference>
<evidence type="ECO:0000256" key="2">
    <source>
        <dbReference type="ARBA" id="ARBA00022723"/>
    </source>
</evidence>
<protein>
    <submittedName>
        <fullName evidence="5">GFA family protein</fullName>
    </submittedName>
</protein>
<dbReference type="Proteomes" id="UP000773614">
    <property type="component" value="Unassembled WGS sequence"/>
</dbReference>
<sequence>MAEATMHAGGCHCGRVRFEAKTDLGTLISCNCSICSKKGLMLTFVPDGDFRLVSGYDFLVDYQFNKHVIHHLSCARCGVEPFARGKAPDGSPMVAINVRCLDDVDVATLEPTPFNGRDA</sequence>
<dbReference type="OrthoDB" id="9805575at2"/>
<name>A0A964T154_9HYPH</name>
<evidence type="ECO:0000256" key="1">
    <source>
        <dbReference type="ARBA" id="ARBA00005495"/>
    </source>
</evidence>
<dbReference type="GO" id="GO:0046872">
    <property type="term" value="F:metal ion binding"/>
    <property type="evidence" value="ECO:0007669"/>
    <property type="project" value="UniProtKB-KW"/>
</dbReference>
<comment type="caution">
    <text evidence="5">The sequence shown here is derived from an EMBL/GenBank/DDBJ whole genome shotgun (WGS) entry which is preliminary data.</text>
</comment>
<keyword evidence="3" id="KW-0862">Zinc</keyword>
<dbReference type="PANTHER" id="PTHR28620">
    <property type="entry name" value="CENTROMERE PROTEIN V"/>
    <property type="match status" value="1"/>
</dbReference>
<dbReference type="GO" id="GO:0016846">
    <property type="term" value="F:carbon-sulfur lyase activity"/>
    <property type="evidence" value="ECO:0007669"/>
    <property type="project" value="InterPro"/>
</dbReference>
<dbReference type="InterPro" id="IPR052355">
    <property type="entry name" value="CENP-V-like"/>
</dbReference>
<evidence type="ECO:0000259" key="4">
    <source>
        <dbReference type="PROSITE" id="PS51891"/>
    </source>
</evidence>
<evidence type="ECO:0000313" key="6">
    <source>
        <dbReference type="Proteomes" id="UP000773614"/>
    </source>
</evidence>
<dbReference type="PANTHER" id="PTHR28620:SF1">
    <property type="entry name" value="CENP-V_GFA DOMAIN-CONTAINING PROTEIN"/>
    <property type="match status" value="1"/>
</dbReference>
<comment type="similarity">
    <text evidence="1">Belongs to the Gfa family.</text>
</comment>